<reference evidence="1 2" key="1">
    <citation type="submission" date="2010-03" db="EMBL/GenBank/DDBJ databases">
        <authorList>
            <consortium name="The Broad Institute Genome Sequencing Platform"/>
            <person name="Ward D."/>
            <person name="Earl A."/>
            <person name="Feldgarden M."/>
            <person name="Gevers D."/>
            <person name="Young S."/>
            <person name="Zeng Q."/>
            <person name="Koehrsen M."/>
            <person name="Alvarado L."/>
            <person name="Berlin A.M."/>
            <person name="Borenstein D."/>
            <person name="Chapman S.B."/>
            <person name="Chen Z."/>
            <person name="Engels R."/>
            <person name="Freedman E."/>
            <person name="Gellesch M."/>
            <person name="Goldberg J."/>
            <person name="Griggs A."/>
            <person name="Gujja S."/>
            <person name="Heilman E.R."/>
            <person name="Heiman D.I."/>
            <person name="Hepburn T.A."/>
            <person name="Howarth C."/>
            <person name="Jen D."/>
            <person name="Larson L."/>
            <person name="Mehta T."/>
            <person name="Park D."/>
            <person name="Pearson M."/>
            <person name="Richards J."/>
            <person name="Roberts A."/>
            <person name="Saif S."/>
            <person name="Shea T.D."/>
            <person name="Shenoy N."/>
            <person name="Sisk P."/>
            <person name="Stolte C."/>
            <person name="Sykes S.N."/>
            <person name="Walk T."/>
            <person name="White J."/>
            <person name="Yandava C."/>
            <person name="Izard J."/>
            <person name="Baranova O.V."/>
            <person name="Blanton J.M."/>
            <person name="Tanner A.C."/>
            <person name="Dewhirst F."/>
            <person name="Haas B."/>
            <person name="Nusbaum C."/>
            <person name="Birren B."/>
        </authorList>
    </citation>
    <scope>NUCLEOTIDE SEQUENCE [LARGE SCALE GENOMIC DNA]</scope>
    <source>
        <strain evidence="1 2">ATCC 29453</strain>
    </source>
</reference>
<dbReference type="EMBL" id="ADCY02000064">
    <property type="protein sequence ID" value="EFG29922.2"/>
    <property type="molecule type" value="Genomic_DNA"/>
</dbReference>
<reference evidence="1 2" key="2">
    <citation type="submission" date="2011-10" db="EMBL/GenBank/DDBJ databases">
        <title>The Genome Sequence of Simonsiella muelleri ATCC 29453.</title>
        <authorList>
            <consortium name="The Broad Institute Genome Sequencing Platform"/>
            <consortium name="The Broad Institute Genome Sequencing Center for Infectious Disease"/>
            <person name="Earl A."/>
            <person name="Ward D."/>
            <person name="Feldgarden M."/>
            <person name="Gevers D."/>
            <person name="Izard J."/>
            <person name="Baranova O.V."/>
            <person name="Blanton J.M."/>
            <person name="Tanner A.C."/>
            <person name="Dewhirst F."/>
            <person name="Young S.K."/>
            <person name="Zeng Q."/>
            <person name="Gargeya S."/>
            <person name="Fitzgerald M."/>
            <person name="Haas B."/>
            <person name="Abouelleil A."/>
            <person name="Alvarado L."/>
            <person name="Arachchi H.M."/>
            <person name="Berlin A."/>
            <person name="Brown A."/>
            <person name="Chapman S.B."/>
            <person name="Chen Z."/>
            <person name="Dunbar C."/>
            <person name="Freedman E."/>
            <person name="Gearin G."/>
            <person name="Goldberg J."/>
            <person name="Griggs A."/>
            <person name="Gujja S."/>
            <person name="Heiman D."/>
            <person name="Howarth C."/>
            <person name="Larson L."/>
            <person name="Lui A."/>
            <person name="MacDonald P.J.P."/>
            <person name="Montmayeur A."/>
            <person name="Murphy C."/>
            <person name="Neiman D."/>
            <person name="Pearson M."/>
            <person name="Priest M."/>
            <person name="Roberts A."/>
            <person name="Saif S."/>
            <person name="Shea T."/>
            <person name="Shenoy N."/>
            <person name="Sisk P."/>
            <person name="Stolte C."/>
            <person name="Sykes S."/>
            <person name="Wortman J."/>
            <person name="Nusbaum C."/>
            <person name="Birren B."/>
        </authorList>
    </citation>
    <scope>NUCLEOTIDE SEQUENCE [LARGE SCALE GENOMIC DNA]</scope>
    <source>
        <strain evidence="1 2">ATCC 29453</strain>
    </source>
</reference>
<dbReference type="AlphaFoldDB" id="V9H5E7"/>
<name>V9H5E7_9NEIS</name>
<proteinExistence type="predicted"/>
<keyword evidence="2" id="KW-1185">Reference proteome</keyword>
<dbReference type="PROSITE" id="PS51996">
    <property type="entry name" value="TR_MART"/>
    <property type="match status" value="1"/>
</dbReference>
<protein>
    <recommendedName>
        <fullName evidence="3">NAD(+)--protein-arginine ADP-ribosyltransferase</fullName>
    </recommendedName>
</protein>
<accession>V9H5E7</accession>
<sequence length="503" mass="57352">MNKILINELITRQIDLLRYEKTVRNDVFALLDFMQSNIQTQLFSGSLNAQIEHIENIIKNGYASILKILDVLPVLDTEMMWLAATLGGLAAAYKLKDKIIPFAQKKLKDLAEKFTVGGLTLPETLAKQQNDLTAKIKAWLRQAKIDDITPDLSELGDLFSHAKNTAKTMTRTWINSVAHTAHDAFAKINPMIKGFRHLSVLDGTTTAVCTHRNGLLWDKKRNPIGHNEAFKRPPLHYNCRSKLVYVYDLKEPFNGYSGEDWIKSRSLSQLQEQFGKGIGQMLFDGKIQLSDALDGVKQLTLQALQLKQLREQFGTTLTDSVLMNSLVQPVLREMIFRLPEIKQTAKQYHLSDTDYTALFLYSRLGQTINRVQYNRQFGSAEIRAVFDEINTAINHALAKLPNYAGVVIRFSHLPNDFLDLHQIGQVVHYDNLVSASLLEVKLSSHENNQLIIFSKSGKLIENWSALPHQHEVLFRAGTRFKVLDKQQYGQMTYLWLEEIDDEK</sequence>
<dbReference type="STRING" id="641147.HMPREF9021_02241"/>
<dbReference type="HOGENOM" id="CLU_569643_0_0_4"/>
<evidence type="ECO:0000313" key="1">
    <source>
        <dbReference type="EMBL" id="EFG29922.2"/>
    </source>
</evidence>
<organism evidence="1 2">
    <name type="scientific">Simonsiella muelleri ATCC 29453</name>
    <dbReference type="NCBI Taxonomy" id="641147"/>
    <lineage>
        <taxon>Bacteria</taxon>
        <taxon>Pseudomonadati</taxon>
        <taxon>Pseudomonadota</taxon>
        <taxon>Betaproteobacteria</taxon>
        <taxon>Neisseriales</taxon>
        <taxon>Neisseriaceae</taxon>
        <taxon>Simonsiella</taxon>
    </lineage>
</organism>
<comment type="caution">
    <text evidence="1">The sequence shown here is derived from an EMBL/GenBank/DDBJ whole genome shotgun (WGS) entry which is preliminary data.</text>
</comment>
<gene>
    <name evidence="1" type="ORF">HMPREF9021_02241</name>
</gene>
<dbReference type="SUPFAM" id="SSF56399">
    <property type="entry name" value="ADP-ribosylation"/>
    <property type="match status" value="1"/>
</dbReference>
<dbReference type="eggNOG" id="COG2369">
    <property type="taxonomic scope" value="Bacteria"/>
</dbReference>
<evidence type="ECO:0008006" key="3">
    <source>
        <dbReference type="Google" id="ProtNLM"/>
    </source>
</evidence>
<evidence type="ECO:0000313" key="2">
    <source>
        <dbReference type="Proteomes" id="UP000017813"/>
    </source>
</evidence>
<dbReference type="Gene3D" id="3.90.176.10">
    <property type="entry name" value="Toxin ADP-ribosyltransferase, Chain A, domain 1"/>
    <property type="match status" value="1"/>
</dbReference>
<dbReference type="KEGG" id="smur:BWP33_07560"/>
<dbReference type="Proteomes" id="UP000017813">
    <property type="component" value="Unassembled WGS sequence"/>
</dbReference>